<accession>A0A814FG30</accession>
<comment type="caution">
    <text evidence="2">The sequence shown here is derived from an EMBL/GenBank/DDBJ whole genome shotgun (WGS) entry which is preliminary data.</text>
</comment>
<organism evidence="2 3">
    <name type="scientific">Rotaria sordida</name>
    <dbReference type="NCBI Taxonomy" id="392033"/>
    <lineage>
        <taxon>Eukaryota</taxon>
        <taxon>Metazoa</taxon>
        <taxon>Spiralia</taxon>
        <taxon>Gnathifera</taxon>
        <taxon>Rotifera</taxon>
        <taxon>Eurotatoria</taxon>
        <taxon>Bdelloidea</taxon>
        <taxon>Philodinida</taxon>
        <taxon>Philodinidae</taxon>
        <taxon>Rotaria</taxon>
    </lineage>
</organism>
<dbReference type="Proteomes" id="UP000663870">
    <property type="component" value="Unassembled WGS sequence"/>
</dbReference>
<name>A0A814FG30_9BILA</name>
<evidence type="ECO:0000256" key="1">
    <source>
        <dbReference type="SAM" id="SignalP"/>
    </source>
</evidence>
<protein>
    <submittedName>
        <fullName evidence="2">Uncharacterized protein</fullName>
    </submittedName>
</protein>
<proteinExistence type="predicted"/>
<evidence type="ECO:0000313" key="2">
    <source>
        <dbReference type="EMBL" id="CAF0981328.1"/>
    </source>
</evidence>
<keyword evidence="1" id="KW-0732">Signal</keyword>
<dbReference type="AlphaFoldDB" id="A0A814FG30"/>
<feature type="chain" id="PRO_5032902424" evidence="1">
    <location>
        <begin position="24"/>
        <end position="222"/>
    </location>
</feature>
<keyword evidence="3" id="KW-1185">Reference proteome</keyword>
<dbReference type="EMBL" id="CAJNOL010000280">
    <property type="protein sequence ID" value="CAF0981328.1"/>
    <property type="molecule type" value="Genomic_DNA"/>
</dbReference>
<gene>
    <name evidence="2" type="ORF">JXQ802_LOCUS13192</name>
</gene>
<feature type="signal peptide" evidence="1">
    <location>
        <begin position="1"/>
        <end position="23"/>
    </location>
</feature>
<sequence length="222" mass="24468">MISKITFLTIIFYLAVVQLDCSGAKICYQCDDKNPSSRFKLVGEKITKCNGVPFEKYASRTSKAFGAAVLTCFTKFNESGAVIKRGAFGLGETYDKNFKCRDRFHICCRTGYCNKHTKAPCPPPSIISTKKQVKACYQCKGTEACKPEKLSGSEIRTSGAFGGKNLYCYTKFDPKTGAAVRRGGFGFGEAIDKNLKCDAKHYLCCYDNLCNNQIAGFCAKPK</sequence>
<reference evidence="2" key="1">
    <citation type="submission" date="2021-02" db="EMBL/GenBank/DDBJ databases">
        <authorList>
            <person name="Nowell W R."/>
        </authorList>
    </citation>
    <scope>NUCLEOTIDE SEQUENCE</scope>
</reference>
<evidence type="ECO:0000313" key="3">
    <source>
        <dbReference type="Proteomes" id="UP000663870"/>
    </source>
</evidence>